<dbReference type="CDD" id="cd01389">
    <property type="entry name" value="HMG-box_ROX1-like"/>
    <property type="match status" value="1"/>
</dbReference>
<feature type="region of interest" description="Disordered" evidence="5">
    <location>
        <begin position="538"/>
        <end position="577"/>
    </location>
</feature>
<keyword evidence="2 4" id="KW-0238">DNA-binding</keyword>
<dbReference type="Proteomes" id="UP000223968">
    <property type="component" value="Unassembled WGS sequence"/>
</dbReference>
<feature type="region of interest" description="Disordered" evidence="5">
    <location>
        <begin position="337"/>
        <end position="375"/>
    </location>
</feature>
<evidence type="ECO:0000313" key="8">
    <source>
        <dbReference type="Proteomes" id="UP000223968"/>
    </source>
</evidence>
<dbReference type="GO" id="GO:0001228">
    <property type="term" value="F:DNA-binding transcription activator activity, RNA polymerase II-specific"/>
    <property type="evidence" value="ECO:0007669"/>
    <property type="project" value="TreeGrafter"/>
</dbReference>
<dbReference type="FunFam" id="1.10.30.10:FF:000041">
    <property type="entry name" value="HMG box family protein"/>
    <property type="match status" value="1"/>
</dbReference>
<dbReference type="PANTHER" id="PTHR10270:SF320">
    <property type="entry name" value="BOX TRANSCRIPTIONAL REGULATOR, PUTATIVE (AFU_ORTHOLOGUE AFUA_4G10820)-RELATED"/>
    <property type="match status" value="1"/>
</dbReference>
<keyword evidence="1" id="KW-0805">Transcription regulation</keyword>
<organism evidence="7 8">
    <name type="scientific">Helicocarpus griseus UAMH5409</name>
    <dbReference type="NCBI Taxonomy" id="1447875"/>
    <lineage>
        <taxon>Eukaryota</taxon>
        <taxon>Fungi</taxon>
        <taxon>Dikarya</taxon>
        <taxon>Ascomycota</taxon>
        <taxon>Pezizomycotina</taxon>
        <taxon>Eurotiomycetes</taxon>
        <taxon>Eurotiomycetidae</taxon>
        <taxon>Onygenales</taxon>
        <taxon>Ajellomycetaceae</taxon>
        <taxon>Helicocarpus</taxon>
    </lineage>
</organism>
<dbReference type="STRING" id="1447875.A0A2B7WQ87"/>
<accession>A0A2B7WQ87</accession>
<feature type="region of interest" description="Disordered" evidence="5">
    <location>
        <begin position="95"/>
        <end position="132"/>
    </location>
</feature>
<feature type="region of interest" description="Disordered" evidence="5">
    <location>
        <begin position="206"/>
        <end position="293"/>
    </location>
</feature>
<keyword evidence="3" id="KW-0804">Transcription</keyword>
<sequence>MSWDRVLPKPPALHYDPTGRDLPTRTSTPVDHQIMADKFCKIAVDESNHRLVSLDSRILPAALSRNAIPSPERVTLAEAPPPVLISPIARKRTSSLITSEAARQERSASSSSSKSTSSKESPSKHFCLCQPEPKIPRPRNAFILFRQHFQASVVAQHPGLANPEISKIIGEKWRTLPAESKQDWKNLAEEEKARHQQQYPEYRYQPRRYGRNGSNSTSIGSGISNNPTGASVCNRCGGRVMNPPSTPSTPFTPSDPSPVTSTSSSCQQTQSMQRNFQGKRTRDETGIPHPIHVTGGMSRRVAIRSQMHDEFIPLSPDVKRCRFNGLYGPVGRDMSPEYPYSPRRTSFPRPESLYTRAPYPTGVTPPTRAPRQQAPVDPSLTLPPLQTMSLPQQKQTNAEAMVMSIPYLNKIKVLSDISLPLMSSQRKGDTVGWGALVAIEGKDRESVKCMVQHLQTVLSKEGNIVVRLFEGPEAEVTLSDAKPEDLGVHLFNKVMIWHGISKEIISFINGTPEPSEQEEPASGISPKCIVPKTAQLRISSPDGSSASAAPTPAPTPTSASASAPAPTPDSATESASPRAASELPFHVALVPRYQLTTADAYACAAPINDLYAPTDHWQWMASLWRICLGPDVTVFIRNCEKEELDKFDGKPVEVQLKDYRTLVVRRVAGLEPKVWEEGLRRVGFELAEFLRQKWPSSFVSS</sequence>
<feature type="compositionally biased region" description="Low complexity" evidence="5">
    <location>
        <begin position="539"/>
        <end position="577"/>
    </location>
</feature>
<dbReference type="AlphaFoldDB" id="A0A2B7WQ87"/>
<dbReference type="OrthoDB" id="6247875at2759"/>
<comment type="caution">
    <text evidence="7">The sequence shown here is derived from an EMBL/GenBank/DDBJ whole genome shotgun (WGS) entry which is preliminary data.</text>
</comment>
<dbReference type="InterPro" id="IPR050140">
    <property type="entry name" value="SRY-related_HMG-box_TF-like"/>
</dbReference>
<feature type="compositionally biased region" description="Low complexity" evidence="5">
    <location>
        <begin position="211"/>
        <end position="226"/>
    </location>
</feature>
<keyword evidence="4" id="KW-0539">Nucleus</keyword>
<reference evidence="7 8" key="1">
    <citation type="submission" date="2017-10" db="EMBL/GenBank/DDBJ databases">
        <title>Comparative genomics in systemic dimorphic fungi from Ajellomycetaceae.</title>
        <authorList>
            <person name="Munoz J.F."/>
            <person name="Mcewen J.G."/>
            <person name="Clay O.K."/>
            <person name="Cuomo C.A."/>
        </authorList>
    </citation>
    <scope>NUCLEOTIDE SEQUENCE [LARGE SCALE GENOMIC DNA]</scope>
    <source>
        <strain evidence="7 8">UAMH5409</strain>
    </source>
</reference>
<dbReference type="PANTHER" id="PTHR10270">
    <property type="entry name" value="SOX TRANSCRIPTION FACTOR"/>
    <property type="match status" value="1"/>
</dbReference>
<evidence type="ECO:0000313" key="7">
    <source>
        <dbReference type="EMBL" id="PGG98651.1"/>
    </source>
</evidence>
<dbReference type="SUPFAM" id="SSF47095">
    <property type="entry name" value="HMG-box"/>
    <property type="match status" value="1"/>
</dbReference>
<proteinExistence type="predicted"/>
<evidence type="ECO:0000256" key="1">
    <source>
        <dbReference type="ARBA" id="ARBA00023015"/>
    </source>
</evidence>
<dbReference type="GO" id="GO:0030154">
    <property type="term" value="P:cell differentiation"/>
    <property type="evidence" value="ECO:0007669"/>
    <property type="project" value="TreeGrafter"/>
</dbReference>
<dbReference type="GO" id="GO:0005634">
    <property type="term" value="C:nucleus"/>
    <property type="evidence" value="ECO:0007669"/>
    <property type="project" value="UniProtKB-UniRule"/>
</dbReference>
<name>A0A2B7WQ87_9EURO</name>
<evidence type="ECO:0000256" key="4">
    <source>
        <dbReference type="PROSITE-ProRule" id="PRU00267"/>
    </source>
</evidence>
<feature type="compositionally biased region" description="Low complexity" evidence="5">
    <location>
        <begin position="248"/>
        <end position="271"/>
    </location>
</feature>
<dbReference type="GO" id="GO:0000978">
    <property type="term" value="F:RNA polymerase II cis-regulatory region sequence-specific DNA binding"/>
    <property type="evidence" value="ECO:0007669"/>
    <property type="project" value="TreeGrafter"/>
</dbReference>
<dbReference type="Pfam" id="PF00505">
    <property type="entry name" value="HMG_box"/>
    <property type="match status" value="1"/>
</dbReference>
<dbReference type="SMART" id="SM00398">
    <property type="entry name" value="HMG"/>
    <property type="match status" value="1"/>
</dbReference>
<feature type="region of interest" description="Disordered" evidence="5">
    <location>
        <begin position="1"/>
        <end position="27"/>
    </location>
</feature>
<dbReference type="EMBL" id="PDNB01000220">
    <property type="protein sequence ID" value="PGG98651.1"/>
    <property type="molecule type" value="Genomic_DNA"/>
</dbReference>
<keyword evidence="8" id="KW-1185">Reference proteome</keyword>
<dbReference type="PROSITE" id="PS50118">
    <property type="entry name" value="HMG_BOX_2"/>
    <property type="match status" value="1"/>
</dbReference>
<gene>
    <name evidence="7" type="ORF">AJ79_08806</name>
</gene>
<dbReference type="GO" id="GO:0000122">
    <property type="term" value="P:negative regulation of transcription by RNA polymerase II"/>
    <property type="evidence" value="ECO:0007669"/>
    <property type="project" value="TreeGrafter"/>
</dbReference>
<feature type="domain" description="HMG box" evidence="6">
    <location>
        <begin position="135"/>
        <end position="203"/>
    </location>
</feature>
<evidence type="ECO:0000259" key="6">
    <source>
        <dbReference type="PROSITE" id="PS50118"/>
    </source>
</evidence>
<evidence type="ECO:0000256" key="3">
    <source>
        <dbReference type="ARBA" id="ARBA00023163"/>
    </source>
</evidence>
<evidence type="ECO:0000256" key="5">
    <source>
        <dbReference type="SAM" id="MobiDB-lite"/>
    </source>
</evidence>
<feature type="compositionally biased region" description="Low complexity" evidence="5">
    <location>
        <begin position="107"/>
        <end position="120"/>
    </location>
</feature>
<dbReference type="Gene3D" id="1.10.30.10">
    <property type="entry name" value="High mobility group box domain"/>
    <property type="match status" value="1"/>
</dbReference>
<dbReference type="InterPro" id="IPR036910">
    <property type="entry name" value="HMG_box_dom_sf"/>
</dbReference>
<evidence type="ECO:0000256" key="2">
    <source>
        <dbReference type="ARBA" id="ARBA00023125"/>
    </source>
</evidence>
<dbReference type="InterPro" id="IPR009071">
    <property type="entry name" value="HMG_box_dom"/>
</dbReference>
<feature type="DNA-binding region" description="HMG box" evidence="4">
    <location>
        <begin position="135"/>
        <end position="203"/>
    </location>
</feature>
<protein>
    <recommendedName>
        <fullName evidence="6">HMG box domain-containing protein</fullName>
    </recommendedName>
</protein>